<dbReference type="Proteomes" id="UP000583929">
    <property type="component" value="Unassembled WGS sequence"/>
</dbReference>
<keyword evidence="1" id="KW-0804">Transcription</keyword>
<dbReference type="GO" id="GO:0006368">
    <property type="term" value="P:transcription elongation by RNA polymerase II"/>
    <property type="evidence" value="ECO:0007669"/>
    <property type="project" value="TreeGrafter"/>
</dbReference>
<keyword evidence="4" id="KW-1185">Reference proteome</keyword>
<reference evidence="3 4" key="1">
    <citation type="journal article" date="2020" name="bioRxiv">
        <title>Sequence and annotation of 42 cannabis genomes reveals extensive copy number variation in cannabinoid synthesis and pathogen resistance genes.</title>
        <authorList>
            <person name="Mckernan K.J."/>
            <person name="Helbert Y."/>
            <person name="Kane L.T."/>
            <person name="Ebling H."/>
            <person name="Zhang L."/>
            <person name="Liu B."/>
            <person name="Eaton Z."/>
            <person name="Mclaughlin S."/>
            <person name="Kingan S."/>
            <person name="Baybayan P."/>
            <person name="Concepcion G."/>
            <person name="Jordan M."/>
            <person name="Riva A."/>
            <person name="Barbazuk W."/>
            <person name="Harkins T."/>
        </authorList>
    </citation>
    <scope>NUCLEOTIDE SEQUENCE [LARGE SCALE GENOMIC DNA]</scope>
    <source>
        <strain evidence="4">cv. Jamaican Lion 4</strain>
        <tissue evidence="3">Leaf</tissue>
    </source>
</reference>
<evidence type="ECO:0000259" key="2">
    <source>
        <dbReference type="SMART" id="SM01286"/>
    </source>
</evidence>
<dbReference type="PANTHER" id="PTHR13980:SF15">
    <property type="entry name" value="FACT COMPLEX SUBUNIT SPT16"/>
    <property type="match status" value="1"/>
</dbReference>
<dbReference type="AlphaFoldDB" id="A0A7J6E982"/>
<dbReference type="GO" id="GO:0006281">
    <property type="term" value="P:DNA repair"/>
    <property type="evidence" value="ECO:0007669"/>
    <property type="project" value="UniProtKB-UniRule"/>
</dbReference>
<dbReference type="GO" id="GO:0035101">
    <property type="term" value="C:FACT complex"/>
    <property type="evidence" value="ECO:0007669"/>
    <property type="project" value="UniProtKB-UniRule"/>
</dbReference>
<proteinExistence type="inferred from homology"/>
<accession>A0A7J6E982</accession>
<comment type="subunit">
    <text evidence="1">Component of the FACT complex.</text>
</comment>
<dbReference type="EMBL" id="JAATIQ010000463">
    <property type="protein sequence ID" value="KAF4354983.1"/>
    <property type="molecule type" value="Genomic_DNA"/>
</dbReference>
<comment type="caution">
    <text evidence="3">The sequence shown here is derived from an EMBL/GenBank/DDBJ whole genome shotgun (WGS) entry which is preliminary data.</text>
</comment>
<keyword evidence="1" id="KW-0539">Nucleus</keyword>
<comment type="function">
    <text evidence="1">Component of the FACT complex, a general chromatin factor that acts to reorganize nucleosomes. The FACT complex is involved in multiple processes that require DNA as a template such as mRNA elongation, DNA replication and DNA repair. During transcription elongation the FACT complex acts as a histone chaperone that both destabilizes and restores nucleosomal structure. It facilitates the passage of RNA polymerase II and transcription by promoting the dissociation of one histone H2A-H2B dimer from the nucleosome, then subsequently promotes the reestablishment of the nucleosome following the passage of RNA polymerase II.</text>
</comment>
<dbReference type="InterPro" id="IPR040258">
    <property type="entry name" value="Spt16"/>
</dbReference>
<dbReference type="InterPro" id="IPR013953">
    <property type="entry name" value="FACT_SPT16_M"/>
</dbReference>
<dbReference type="PANTHER" id="PTHR13980">
    <property type="entry name" value="CDC68 RELATED"/>
    <property type="match status" value="1"/>
</dbReference>
<keyword evidence="1" id="KW-0235">DNA replication</keyword>
<comment type="similarity">
    <text evidence="1">Belongs to the peptidase M24 family. SPT16 subfamily.</text>
</comment>
<organism evidence="3 4">
    <name type="scientific">Cannabis sativa</name>
    <name type="common">Hemp</name>
    <name type="synonym">Marijuana</name>
    <dbReference type="NCBI Taxonomy" id="3483"/>
    <lineage>
        <taxon>Eukaryota</taxon>
        <taxon>Viridiplantae</taxon>
        <taxon>Streptophyta</taxon>
        <taxon>Embryophyta</taxon>
        <taxon>Tracheophyta</taxon>
        <taxon>Spermatophyta</taxon>
        <taxon>Magnoliopsida</taxon>
        <taxon>eudicotyledons</taxon>
        <taxon>Gunneridae</taxon>
        <taxon>Pentapetalae</taxon>
        <taxon>rosids</taxon>
        <taxon>fabids</taxon>
        <taxon>Rosales</taxon>
        <taxon>Cannabaceae</taxon>
        <taxon>Cannabis</taxon>
    </lineage>
</organism>
<comment type="subcellular location">
    <subcellularLocation>
        <location evidence="1">Nucleus</location>
    </subcellularLocation>
    <subcellularLocation>
        <location evidence="1">Chromosome</location>
    </subcellularLocation>
</comment>
<evidence type="ECO:0000313" key="3">
    <source>
        <dbReference type="EMBL" id="KAF4354983.1"/>
    </source>
</evidence>
<dbReference type="SMART" id="SM01286">
    <property type="entry name" value="SPT16"/>
    <property type="match status" value="1"/>
</dbReference>
<protein>
    <recommendedName>
        <fullName evidence="1">FACT complex subunit</fullName>
    </recommendedName>
</protein>
<evidence type="ECO:0000256" key="1">
    <source>
        <dbReference type="RuleBase" id="RU367052"/>
    </source>
</evidence>
<keyword evidence="1" id="KW-0227">DNA damage</keyword>
<dbReference type="Gene3D" id="2.30.29.210">
    <property type="entry name" value="FACT complex subunit Spt16p/Cdc68p"/>
    <property type="match status" value="1"/>
</dbReference>
<dbReference type="GO" id="GO:0031491">
    <property type="term" value="F:nucleosome binding"/>
    <property type="evidence" value="ECO:0007669"/>
    <property type="project" value="TreeGrafter"/>
</dbReference>
<keyword evidence="1" id="KW-0158">Chromosome</keyword>
<dbReference type="GO" id="GO:0006260">
    <property type="term" value="P:DNA replication"/>
    <property type="evidence" value="ECO:0007669"/>
    <property type="project" value="UniProtKB-KW"/>
</dbReference>
<keyword evidence="1" id="KW-0234">DNA repair</keyword>
<name>A0A7J6E982_CANSA</name>
<sequence>MKNKRKLKDLSCCRLRGRNVSSLEREELCLRRRGRGCVGSVVGEDAVGDLGRRWASSSASRGEDAVVSVFVKWLSSESPQLTLDQSIESFLHNPSYRNYYIKTIFNVPRTPFNPHDANSLKFQGSVYLKKVLFRSKDPRHINEGVQQIKILRQQVAFRESKKAERVTSVTQERLQLVGAKFKLMDSSSFW</sequence>
<feature type="domain" description="FACT complex subunit SPT16 middle" evidence="2">
    <location>
        <begin position="81"/>
        <end position="186"/>
    </location>
</feature>
<evidence type="ECO:0000313" key="4">
    <source>
        <dbReference type="Proteomes" id="UP000583929"/>
    </source>
</evidence>
<keyword evidence="1" id="KW-0805">Transcription regulation</keyword>
<dbReference type="Pfam" id="PF08644">
    <property type="entry name" value="SPT16"/>
    <property type="match status" value="1"/>
</dbReference>
<gene>
    <name evidence="3" type="ORF">G4B88_008458</name>
</gene>